<feature type="region of interest" description="Disordered" evidence="1">
    <location>
        <begin position="722"/>
        <end position="745"/>
    </location>
</feature>
<proteinExistence type="predicted"/>
<evidence type="ECO:0000313" key="3">
    <source>
        <dbReference type="Proteomes" id="UP001160390"/>
    </source>
</evidence>
<organism evidence="2 3">
    <name type="scientific">Clonostachys chloroleuca</name>
    <dbReference type="NCBI Taxonomy" id="1926264"/>
    <lineage>
        <taxon>Eukaryota</taxon>
        <taxon>Fungi</taxon>
        <taxon>Dikarya</taxon>
        <taxon>Ascomycota</taxon>
        <taxon>Pezizomycotina</taxon>
        <taxon>Sordariomycetes</taxon>
        <taxon>Hypocreomycetidae</taxon>
        <taxon>Hypocreales</taxon>
        <taxon>Bionectriaceae</taxon>
        <taxon>Clonostachys</taxon>
    </lineage>
</organism>
<accession>A0AA35MC28</accession>
<feature type="compositionally biased region" description="Low complexity" evidence="1">
    <location>
        <begin position="596"/>
        <end position="606"/>
    </location>
</feature>
<evidence type="ECO:0000256" key="1">
    <source>
        <dbReference type="SAM" id="MobiDB-lite"/>
    </source>
</evidence>
<feature type="compositionally biased region" description="Basic and acidic residues" evidence="1">
    <location>
        <begin position="553"/>
        <end position="565"/>
    </location>
</feature>
<protein>
    <recommendedName>
        <fullName evidence="4">Myb-like domain-containing protein</fullName>
    </recommendedName>
</protein>
<feature type="compositionally biased region" description="Acidic residues" evidence="1">
    <location>
        <begin position="536"/>
        <end position="552"/>
    </location>
</feature>
<reference evidence="2" key="1">
    <citation type="submission" date="2023-01" db="EMBL/GenBank/DDBJ databases">
        <authorList>
            <person name="Piombo E."/>
        </authorList>
    </citation>
    <scope>NUCLEOTIDE SEQUENCE</scope>
</reference>
<feature type="region of interest" description="Disordered" evidence="1">
    <location>
        <begin position="1"/>
        <end position="76"/>
    </location>
</feature>
<sequence>METRSRLRPRKESSTEKLVPAKRGRPVTAGRGRGRKRVKSHREPAAQDEIQVDNEDSPQAHFSPHKSAYSRRGARSYRVARRANHEDAVESSSLLSVYQVQEGQDSEYDVSSPIRSNPDELRKFQNRAILRVRLSNLQGLREASDELVSAMRRHDTQNSRSSSLDLDVKRGVLKSRLIAYQEDREDREALFIPSSLIAELAEPNSAELELVGEDLNILQVLGNANLATALDLLQRIRAGDDEDVLSSLEKLDDYFDQLFTPFGNESQNVRQAINLRTSVFINKLSPVTREPEPYSVIAEVFCKADDAEHPEDYESLFEQGPFKPLAAVHGEEADAVCIERIQDIIQLLEDEREKPGSLARAFATGEILQGVEDWIWEVYQANKNELSDRKAEAQWASASRDIFHDAEERPGAEDTQSTAESQPIIRLEESQPRQSLFQGAQSLQVLQDTSQPIERPEETQPRKSLFEGAQSFQALLNPARSRNTTIPPSNQQQEATSQTPPADYDNDNEAILGPPPPSNDGVAVSEPPASTNAEAQGEEGPEHESDDDDAFEEDSRPAKDKDRVVVHNIGPKQARASRAAQLMPPPPRPSAPRPTPASTAQPRSSPSEPPPSSLRSVSTASSHGSSVFHPSSSFKSRQPWSSNDTNLLIDLIHAKQAKWSKIEEDENHRFEHPRNQQAYRDKARNLKVEYLLSDRVLPPSFNLVALSKKEIDRLISFGKNPYRKEDDLDDDGNPIGTEYARPGEF</sequence>
<name>A0AA35MC28_9HYPO</name>
<keyword evidence="3" id="KW-1185">Reference proteome</keyword>
<comment type="caution">
    <text evidence="2">The sequence shown here is derived from an EMBL/GenBank/DDBJ whole genome shotgun (WGS) entry which is preliminary data.</text>
</comment>
<gene>
    <name evidence="2" type="ORF">CCHLO57077_00001084</name>
</gene>
<evidence type="ECO:0000313" key="2">
    <source>
        <dbReference type="EMBL" id="CAI6094029.1"/>
    </source>
</evidence>
<dbReference type="EMBL" id="CABFNP030001245">
    <property type="protein sequence ID" value="CAI6094029.1"/>
    <property type="molecule type" value="Genomic_DNA"/>
</dbReference>
<feature type="region of interest" description="Disordered" evidence="1">
    <location>
        <begin position="480"/>
        <end position="641"/>
    </location>
</feature>
<feature type="compositionally biased region" description="Pro residues" evidence="1">
    <location>
        <begin position="583"/>
        <end position="595"/>
    </location>
</feature>
<feature type="compositionally biased region" description="Basic and acidic residues" evidence="1">
    <location>
        <begin position="1"/>
        <end position="15"/>
    </location>
</feature>
<dbReference type="AlphaFoldDB" id="A0AA35MC28"/>
<evidence type="ECO:0008006" key="4">
    <source>
        <dbReference type="Google" id="ProtNLM"/>
    </source>
</evidence>
<dbReference type="Proteomes" id="UP001160390">
    <property type="component" value="Unassembled WGS sequence"/>
</dbReference>
<feature type="compositionally biased region" description="Polar residues" evidence="1">
    <location>
        <begin position="480"/>
        <end position="500"/>
    </location>
</feature>
<feature type="compositionally biased region" description="Low complexity" evidence="1">
    <location>
        <begin position="613"/>
        <end position="636"/>
    </location>
</feature>